<evidence type="ECO:0000313" key="7">
    <source>
        <dbReference type="Proteomes" id="UP001152484"/>
    </source>
</evidence>
<dbReference type="Proteomes" id="UP001152484">
    <property type="component" value="Unassembled WGS sequence"/>
</dbReference>
<dbReference type="AlphaFoldDB" id="A0A9P1A0Z2"/>
<dbReference type="PROSITE" id="PS50089">
    <property type="entry name" value="ZF_RING_2"/>
    <property type="match status" value="1"/>
</dbReference>
<dbReference type="Pfam" id="PF13639">
    <property type="entry name" value="zf-RING_2"/>
    <property type="match status" value="1"/>
</dbReference>
<dbReference type="GO" id="GO:0016567">
    <property type="term" value="P:protein ubiquitination"/>
    <property type="evidence" value="ECO:0007669"/>
    <property type="project" value="TreeGrafter"/>
</dbReference>
<feature type="domain" description="RING-type" evidence="5">
    <location>
        <begin position="94"/>
        <end position="136"/>
    </location>
</feature>
<keyword evidence="1" id="KW-0479">Metal-binding</keyword>
<evidence type="ECO:0000256" key="4">
    <source>
        <dbReference type="PROSITE-ProRule" id="PRU00175"/>
    </source>
</evidence>
<dbReference type="SMART" id="SM00184">
    <property type="entry name" value="RING"/>
    <property type="match status" value="1"/>
</dbReference>
<evidence type="ECO:0000256" key="2">
    <source>
        <dbReference type="ARBA" id="ARBA00022771"/>
    </source>
</evidence>
<dbReference type="GO" id="GO:0008270">
    <property type="term" value="F:zinc ion binding"/>
    <property type="evidence" value="ECO:0007669"/>
    <property type="project" value="UniProtKB-KW"/>
</dbReference>
<dbReference type="Gene3D" id="3.30.40.10">
    <property type="entry name" value="Zinc/RING finger domain, C3HC4 (zinc finger)"/>
    <property type="match status" value="1"/>
</dbReference>
<evidence type="ECO:0000256" key="1">
    <source>
        <dbReference type="ARBA" id="ARBA00022723"/>
    </source>
</evidence>
<dbReference type="EMBL" id="CAMAPE010000080">
    <property type="protein sequence ID" value="CAH9119622.1"/>
    <property type="molecule type" value="Genomic_DNA"/>
</dbReference>
<accession>A0A9P1A0Z2</accession>
<dbReference type="GO" id="GO:0061630">
    <property type="term" value="F:ubiquitin protein ligase activity"/>
    <property type="evidence" value="ECO:0007669"/>
    <property type="project" value="TreeGrafter"/>
</dbReference>
<gene>
    <name evidence="6" type="ORF">CEURO_LOCUS22395</name>
</gene>
<comment type="caution">
    <text evidence="6">The sequence shown here is derived from an EMBL/GenBank/DDBJ whole genome shotgun (WGS) entry which is preliminary data.</text>
</comment>
<dbReference type="PANTHER" id="PTHR45969">
    <property type="entry name" value="RING ZINC FINGER PROTEIN-RELATED"/>
    <property type="match status" value="1"/>
</dbReference>
<protein>
    <recommendedName>
        <fullName evidence="5">RING-type domain-containing protein</fullName>
    </recommendedName>
</protein>
<dbReference type="InterPro" id="IPR001841">
    <property type="entry name" value="Znf_RING"/>
</dbReference>
<keyword evidence="7" id="KW-1185">Reference proteome</keyword>
<dbReference type="SUPFAM" id="SSF57850">
    <property type="entry name" value="RING/U-box"/>
    <property type="match status" value="1"/>
</dbReference>
<name>A0A9P1A0Z2_CUSEU</name>
<keyword evidence="3" id="KW-0862">Zinc</keyword>
<proteinExistence type="predicted"/>
<dbReference type="PANTHER" id="PTHR45969:SF55">
    <property type="entry name" value="OS07G0686300 PROTEIN"/>
    <property type="match status" value="1"/>
</dbReference>
<keyword evidence="2 4" id="KW-0863">Zinc-finger</keyword>
<sequence>MRPVSQALSFFFLCIICTYFCKKAIKTFPSSTFLNYVFLIATQLKWAWDFLLLQSFCQARPSYKFEAAAAAGVSLEVGVRQFDGGPEGGGGVECAVCLCKIEQGEDVRDLRCEHVFHRVCLDRWLGTGRMTCPLCRNHVKPPRTTLSELHEDVIVFDVFGSRRRDRYTWWLR</sequence>
<organism evidence="6 7">
    <name type="scientific">Cuscuta europaea</name>
    <name type="common">European dodder</name>
    <dbReference type="NCBI Taxonomy" id="41803"/>
    <lineage>
        <taxon>Eukaryota</taxon>
        <taxon>Viridiplantae</taxon>
        <taxon>Streptophyta</taxon>
        <taxon>Embryophyta</taxon>
        <taxon>Tracheophyta</taxon>
        <taxon>Spermatophyta</taxon>
        <taxon>Magnoliopsida</taxon>
        <taxon>eudicotyledons</taxon>
        <taxon>Gunneridae</taxon>
        <taxon>Pentapetalae</taxon>
        <taxon>asterids</taxon>
        <taxon>lamiids</taxon>
        <taxon>Solanales</taxon>
        <taxon>Convolvulaceae</taxon>
        <taxon>Cuscuteae</taxon>
        <taxon>Cuscuta</taxon>
        <taxon>Cuscuta subgen. Cuscuta</taxon>
    </lineage>
</organism>
<evidence type="ECO:0000259" key="5">
    <source>
        <dbReference type="PROSITE" id="PS50089"/>
    </source>
</evidence>
<dbReference type="InterPro" id="IPR013083">
    <property type="entry name" value="Znf_RING/FYVE/PHD"/>
</dbReference>
<evidence type="ECO:0000256" key="3">
    <source>
        <dbReference type="ARBA" id="ARBA00022833"/>
    </source>
</evidence>
<dbReference type="OrthoDB" id="9984778at2759"/>
<evidence type="ECO:0000313" key="6">
    <source>
        <dbReference type="EMBL" id="CAH9119622.1"/>
    </source>
</evidence>
<reference evidence="6" key="1">
    <citation type="submission" date="2022-07" db="EMBL/GenBank/DDBJ databases">
        <authorList>
            <person name="Macas J."/>
            <person name="Novak P."/>
            <person name="Neumann P."/>
        </authorList>
    </citation>
    <scope>NUCLEOTIDE SEQUENCE</scope>
</reference>